<dbReference type="PANTHER" id="PTHR31490">
    <property type="entry name" value="GLYCOSYL HYDROLASE"/>
    <property type="match status" value="1"/>
</dbReference>
<proteinExistence type="inferred from homology"/>
<keyword evidence="5 9" id="KW-0378">Hydrolase</keyword>
<comment type="caution">
    <text evidence="12">The sequence shown here is derived from an EMBL/GenBank/DDBJ whole genome shotgun (WGS) entry which is preliminary data.</text>
</comment>
<dbReference type="PROSITE" id="PS51318">
    <property type="entry name" value="TAT"/>
    <property type="match status" value="1"/>
</dbReference>
<dbReference type="Proteomes" id="UP000265742">
    <property type="component" value="Unassembled WGS sequence"/>
</dbReference>
<reference evidence="13" key="1">
    <citation type="submission" date="2018-09" db="EMBL/GenBank/DDBJ databases">
        <authorList>
            <person name="Kim I."/>
        </authorList>
    </citation>
    <scope>NUCLEOTIDE SEQUENCE [LARGE SCALE GENOMIC DNA]</scope>
    <source>
        <strain evidence="13">DD4a</strain>
    </source>
</reference>
<evidence type="ECO:0000313" key="13">
    <source>
        <dbReference type="Proteomes" id="UP000265742"/>
    </source>
</evidence>
<feature type="domain" description="GH10" evidence="11">
    <location>
        <begin position="38"/>
        <end position="355"/>
    </location>
</feature>
<dbReference type="InterPro" id="IPR017853">
    <property type="entry name" value="GH"/>
</dbReference>
<sequence length="366" mass="40427">MSFRPPLARRSAAVSAAAVLAVALAAGGAMNASAATEGTGRTTLRALAQPTGLRIGTAINTDELGSNARYDRIAARQFSSVTPENVMKWDAVEPQRGQFDYADADELIRFAKKNHQLVRGHTLVWYNQLPQWLVELGPSLTKKQATAILKQHVIDEVTHFKGRIWQWDVVNEAFEEDGTLRNSLWLQKIGPSYIEKAFRWAHEADPKALLFYNDYNIEYGGPKQDAAYALVKGLKKKGVPIDGVGFQTHLDTQYGIPDLETTMKKFAKLGLKTAETEVDVRTTLPVTPVEQSAQNAGYSETLQACLLVKACISYTVWGFGDEYSWIPGVFPGEGAADLYDENLVAKPQYTALQTVLRTAKGVPHRR</sequence>
<dbReference type="Gene3D" id="3.20.20.80">
    <property type="entry name" value="Glycosidases"/>
    <property type="match status" value="1"/>
</dbReference>
<evidence type="ECO:0000256" key="3">
    <source>
        <dbReference type="ARBA" id="ARBA00022651"/>
    </source>
</evidence>
<dbReference type="GO" id="GO:0045493">
    <property type="term" value="P:xylan catabolic process"/>
    <property type="evidence" value="ECO:0007669"/>
    <property type="project" value="UniProtKB-KW"/>
</dbReference>
<evidence type="ECO:0000313" key="12">
    <source>
        <dbReference type="EMBL" id="RIX30771.1"/>
    </source>
</evidence>
<keyword evidence="6 9" id="KW-0119">Carbohydrate metabolism</keyword>
<evidence type="ECO:0000256" key="2">
    <source>
        <dbReference type="ARBA" id="ARBA00007495"/>
    </source>
</evidence>
<gene>
    <name evidence="12" type="ORF">D1781_05035</name>
</gene>
<evidence type="ECO:0000256" key="10">
    <source>
        <dbReference type="SAM" id="SignalP"/>
    </source>
</evidence>
<dbReference type="InterPro" id="IPR006311">
    <property type="entry name" value="TAT_signal"/>
</dbReference>
<keyword evidence="8 9" id="KW-0624">Polysaccharide degradation</keyword>
<feature type="signal peptide" evidence="10">
    <location>
        <begin position="1"/>
        <end position="34"/>
    </location>
</feature>
<keyword evidence="13" id="KW-1185">Reference proteome</keyword>
<comment type="similarity">
    <text evidence="2 9">Belongs to the glycosyl hydrolase 10 (cellulase F) family.</text>
</comment>
<dbReference type="PROSITE" id="PS51760">
    <property type="entry name" value="GH10_2"/>
    <property type="match status" value="1"/>
</dbReference>
<evidence type="ECO:0000256" key="1">
    <source>
        <dbReference type="ARBA" id="ARBA00000681"/>
    </source>
</evidence>
<keyword evidence="7 9" id="KW-0326">Glycosidase</keyword>
<evidence type="ECO:0000259" key="11">
    <source>
        <dbReference type="PROSITE" id="PS51760"/>
    </source>
</evidence>
<dbReference type="EMBL" id="QXTG01000001">
    <property type="protein sequence ID" value="RIX30771.1"/>
    <property type="molecule type" value="Genomic_DNA"/>
</dbReference>
<dbReference type="SUPFAM" id="SSF51445">
    <property type="entry name" value="(Trans)glycosidases"/>
    <property type="match status" value="1"/>
</dbReference>
<comment type="catalytic activity">
    <reaction evidence="1 9">
        <text>Endohydrolysis of (1-&gt;4)-beta-D-xylosidic linkages in xylans.</text>
        <dbReference type="EC" id="3.2.1.8"/>
    </reaction>
</comment>
<evidence type="ECO:0000256" key="9">
    <source>
        <dbReference type="RuleBase" id="RU361174"/>
    </source>
</evidence>
<dbReference type="InterPro" id="IPR044846">
    <property type="entry name" value="GH10"/>
</dbReference>
<dbReference type="AlphaFoldDB" id="A0A3A1U2I4"/>
<evidence type="ECO:0000256" key="7">
    <source>
        <dbReference type="ARBA" id="ARBA00023295"/>
    </source>
</evidence>
<organism evidence="12 13">
    <name type="scientific">Amnibacterium setariae</name>
    <dbReference type="NCBI Taxonomy" id="2306585"/>
    <lineage>
        <taxon>Bacteria</taxon>
        <taxon>Bacillati</taxon>
        <taxon>Actinomycetota</taxon>
        <taxon>Actinomycetes</taxon>
        <taxon>Micrococcales</taxon>
        <taxon>Microbacteriaceae</taxon>
        <taxon>Amnibacterium</taxon>
    </lineage>
</organism>
<evidence type="ECO:0000256" key="4">
    <source>
        <dbReference type="ARBA" id="ARBA00022729"/>
    </source>
</evidence>
<protein>
    <recommendedName>
        <fullName evidence="9">Beta-xylanase</fullName>
        <ecNumber evidence="9">3.2.1.8</ecNumber>
    </recommendedName>
</protein>
<evidence type="ECO:0000256" key="6">
    <source>
        <dbReference type="ARBA" id="ARBA00023277"/>
    </source>
</evidence>
<dbReference type="OrthoDB" id="9815836at2"/>
<evidence type="ECO:0000256" key="5">
    <source>
        <dbReference type="ARBA" id="ARBA00022801"/>
    </source>
</evidence>
<dbReference type="PANTHER" id="PTHR31490:SF88">
    <property type="entry name" value="BETA-XYLANASE"/>
    <property type="match status" value="1"/>
</dbReference>
<name>A0A3A1U2I4_9MICO</name>
<keyword evidence="4 10" id="KW-0732">Signal</keyword>
<dbReference type="RefSeq" id="WP_119481132.1">
    <property type="nucleotide sequence ID" value="NZ_QXTG01000001.1"/>
</dbReference>
<keyword evidence="3 12" id="KW-0858">Xylan degradation</keyword>
<dbReference type="EC" id="3.2.1.8" evidence="9"/>
<dbReference type="Pfam" id="PF00331">
    <property type="entry name" value="Glyco_hydro_10"/>
    <property type="match status" value="1"/>
</dbReference>
<dbReference type="SMART" id="SM00633">
    <property type="entry name" value="Glyco_10"/>
    <property type="match status" value="1"/>
</dbReference>
<dbReference type="GO" id="GO:0031176">
    <property type="term" value="F:endo-1,4-beta-xylanase activity"/>
    <property type="evidence" value="ECO:0007669"/>
    <property type="project" value="UniProtKB-EC"/>
</dbReference>
<feature type="chain" id="PRO_5017285366" description="Beta-xylanase" evidence="10">
    <location>
        <begin position="35"/>
        <end position="366"/>
    </location>
</feature>
<evidence type="ECO:0000256" key="8">
    <source>
        <dbReference type="ARBA" id="ARBA00023326"/>
    </source>
</evidence>
<accession>A0A3A1U2I4</accession>
<dbReference type="InterPro" id="IPR001000">
    <property type="entry name" value="GH10_dom"/>
</dbReference>
<dbReference type="PRINTS" id="PR00134">
    <property type="entry name" value="GLHYDRLASE10"/>
</dbReference>